<comment type="caution">
    <text evidence="2">The sequence shown here is derived from an EMBL/GenBank/DDBJ whole genome shotgun (WGS) entry which is preliminary data.</text>
</comment>
<feature type="transmembrane region" description="Helical" evidence="1">
    <location>
        <begin position="125"/>
        <end position="144"/>
    </location>
</feature>
<dbReference type="Proteomes" id="UP000239001">
    <property type="component" value="Unassembled WGS sequence"/>
</dbReference>
<dbReference type="EMBL" id="PXOH01000001">
    <property type="protein sequence ID" value="PSF39315.1"/>
    <property type="molecule type" value="Genomic_DNA"/>
</dbReference>
<keyword evidence="3" id="KW-1185">Reference proteome</keyword>
<evidence type="ECO:0000313" key="3">
    <source>
        <dbReference type="Proteomes" id="UP000239001"/>
    </source>
</evidence>
<dbReference type="Gene3D" id="3.30.70.100">
    <property type="match status" value="1"/>
</dbReference>
<keyword evidence="1" id="KW-0472">Membrane</keyword>
<feature type="transmembrane region" description="Helical" evidence="1">
    <location>
        <begin position="164"/>
        <end position="185"/>
    </location>
</feature>
<gene>
    <name evidence="2" type="ORF">C7H19_00565</name>
</gene>
<protein>
    <submittedName>
        <fullName evidence="2">Uncharacterized protein</fullName>
    </submittedName>
</protein>
<dbReference type="SUPFAM" id="SSF54909">
    <property type="entry name" value="Dimeric alpha+beta barrel"/>
    <property type="match status" value="1"/>
</dbReference>
<dbReference type="RefSeq" id="WP_106454937.1">
    <property type="nucleotide sequence ID" value="NZ_PXOH01000001.1"/>
</dbReference>
<organism evidence="2 3">
    <name type="scientific">Aphanothece hegewaldii CCALA 016</name>
    <dbReference type="NCBI Taxonomy" id="2107694"/>
    <lineage>
        <taxon>Bacteria</taxon>
        <taxon>Bacillati</taxon>
        <taxon>Cyanobacteriota</taxon>
        <taxon>Cyanophyceae</taxon>
        <taxon>Oscillatoriophycideae</taxon>
        <taxon>Chroococcales</taxon>
        <taxon>Aphanothecaceae</taxon>
        <taxon>Aphanothece</taxon>
    </lineage>
</organism>
<sequence length="193" mass="22282">MNKSDELFDPPVTVSITRRVKPGCEKAFEEFVSGITAAAMTFEGHLGATIIRPSNPAIPEYRVIFKFDRRSNLEKWENSECRRQWLAREKVLIVGSPVREVLTGLETWFTLPAYQEIIPPPRYKMAAITFIAIFPLIKIVSYSFKPVLVSLPSLLQEMMATGLIVLLMTYVVMPRMTRLFAFWLYPYSRKSRR</sequence>
<keyword evidence="1" id="KW-0812">Transmembrane</keyword>
<dbReference type="InterPro" id="IPR038762">
    <property type="entry name" value="ABM_predict"/>
</dbReference>
<reference evidence="2 3" key="1">
    <citation type="submission" date="2018-03" db="EMBL/GenBank/DDBJ databases">
        <title>The ancient ancestry and fast evolution of plastids.</title>
        <authorList>
            <person name="Moore K.R."/>
            <person name="Magnabosco C."/>
            <person name="Momper L."/>
            <person name="Gold D.A."/>
            <person name="Bosak T."/>
            <person name="Fournier G.P."/>
        </authorList>
    </citation>
    <scope>NUCLEOTIDE SEQUENCE [LARGE SCALE GENOMIC DNA]</scope>
    <source>
        <strain evidence="2 3">CCALA 016</strain>
    </source>
</reference>
<dbReference type="PANTHER" id="PTHR40057">
    <property type="entry name" value="SLR1162 PROTEIN"/>
    <property type="match status" value="1"/>
</dbReference>
<proteinExistence type="predicted"/>
<evidence type="ECO:0000313" key="2">
    <source>
        <dbReference type="EMBL" id="PSF39315.1"/>
    </source>
</evidence>
<dbReference type="OrthoDB" id="1494254at2"/>
<keyword evidence="1" id="KW-1133">Transmembrane helix</keyword>
<reference evidence="2 3" key="2">
    <citation type="submission" date="2018-03" db="EMBL/GenBank/DDBJ databases">
        <authorList>
            <person name="Keele B.F."/>
        </authorList>
    </citation>
    <scope>NUCLEOTIDE SEQUENCE [LARGE SCALE GENOMIC DNA]</scope>
    <source>
        <strain evidence="2 3">CCALA 016</strain>
    </source>
</reference>
<accession>A0A2T1M3A9</accession>
<name>A0A2T1M3A9_9CHRO</name>
<dbReference type="PANTHER" id="PTHR40057:SF1">
    <property type="entry name" value="SLR1162 PROTEIN"/>
    <property type="match status" value="1"/>
</dbReference>
<evidence type="ECO:0000256" key="1">
    <source>
        <dbReference type="SAM" id="Phobius"/>
    </source>
</evidence>
<dbReference type="AlphaFoldDB" id="A0A2T1M3A9"/>
<dbReference type="InterPro" id="IPR011008">
    <property type="entry name" value="Dimeric_a/b-barrel"/>
</dbReference>